<evidence type="ECO:0000256" key="1">
    <source>
        <dbReference type="SAM" id="MobiDB-lite"/>
    </source>
</evidence>
<sequence length="1154" mass="130389">MAHVDFEALRGTQTVYKPGKNNSEFFKSSRQAQLDRNWENLNVKIDKREVIYTTNQYTVAAIITKHFITQAMRDKLSNETDWLDLKEDHVMLLKHIKTFMTITDETEWQHFGLMESLKRFTNCTQKQNESVNDYRRRFEAQADQVFEILGTDVLHVYATKTMGYLDLDDPEADPDDIKALQDKFKKQILGTFKASAFFYNCDRSRFQSMLDKANQTYAMEFKEYEQRNEYPTTIDQVAKALIKHKPDNRKKGPTTPRPTPSAPTASSSAPDGVSNAQAAARTTSSRPAFSCWCCGDTGHGVTCCPERSTSPQAEWRDPGRYSDASTTTTTTRRAGRANLQVPSTASAAQSDAASSVTGTQSTGQQHRSNMQRAVVDRSGHSTSGTTDVPGSYVVRGRSIADGQSNGRITGWNLAQVRVRPILKKKAVSTEDRGELLMQKWQAQLDAASTFKDDDSMVSDGSLNMQIYKSTSKMDSLKHCSQWTKDNKKPFKSNGSKHWDIDLGVHLDSGSTFSLRMNEDYAKPGTVSDLDYMFNYGTNTGQRDLHQQVESSIIEGRTCLLDTEAQCNLDNLSELVKLGSRVVMDTDIENSFIVTKGEQRMRYVHQNGLYTFVPDGRAESDEGSEYSECEYRECGNGDCDAIGVAHTECHKCGVIFCGRILKISYSDSHYCGIQTVRENIEGFTDKQVERANRTRSVYHMAGAPGVQAFCIAVRSGLFKNCNVNEEDAITAEKIYGPGSSVLKGKTKRPTPEGVRDDWIEIPKELLMHNLNVVLHIDLVFVNNSFGLTTIDGSVRYRCYIPLASRSKTALYDAIDKCFRIYNARDFTVEKIYCDGEFRPVFEPVKDELEVHMNYASRGEHDPKAERNNQHLKALFWVHFHRMPFKVIPKKLTVALMARVAKISNYYPAKGGLSAYYSPHMIMHQRMVDASNKFVAEIGAYVHGYGHDTKNNMAARTIEGVYMGPTGDIQEGHRIYDLNTKCKARRAKIKVLPMTDQVIKILEEDTRLEGVTELRTYSKHNGELILNGDLLDGVDPDELWDENYVPVNEIKRLSDVTLLNENIRDDELEELLMDAEADIMEVRFDRDRNPRYDSEANQYEDELEDEMFDRMFKKIKAKQDADHATCPIPLISRPLAIPQSLSPRGAGSSFPTKSSL</sequence>
<feature type="region of interest" description="Disordered" evidence="1">
    <location>
        <begin position="1135"/>
        <end position="1154"/>
    </location>
</feature>
<gene>
    <name evidence="2" type="ORF">CYCCA115_LOCUS10940</name>
</gene>
<keyword evidence="3" id="KW-1185">Reference proteome</keyword>
<evidence type="ECO:0008006" key="4">
    <source>
        <dbReference type="Google" id="ProtNLM"/>
    </source>
</evidence>
<comment type="caution">
    <text evidence="2">The sequence shown here is derived from an EMBL/GenBank/DDBJ whole genome shotgun (WGS) entry which is preliminary data.</text>
</comment>
<dbReference type="AlphaFoldDB" id="A0AAD2FNM4"/>
<feature type="compositionally biased region" description="Low complexity" evidence="1">
    <location>
        <begin position="343"/>
        <end position="355"/>
    </location>
</feature>
<reference evidence="2" key="1">
    <citation type="submission" date="2023-08" db="EMBL/GenBank/DDBJ databases">
        <authorList>
            <person name="Audoor S."/>
            <person name="Bilcke G."/>
        </authorList>
    </citation>
    <scope>NUCLEOTIDE SEQUENCE</scope>
</reference>
<feature type="region of interest" description="Disordered" evidence="1">
    <location>
        <begin position="303"/>
        <end position="390"/>
    </location>
</feature>
<dbReference type="Proteomes" id="UP001295423">
    <property type="component" value="Unassembled WGS sequence"/>
</dbReference>
<evidence type="ECO:0000313" key="3">
    <source>
        <dbReference type="Proteomes" id="UP001295423"/>
    </source>
</evidence>
<dbReference type="EMBL" id="CAKOGP040001723">
    <property type="protein sequence ID" value="CAJ1947012.1"/>
    <property type="molecule type" value="Genomic_DNA"/>
</dbReference>
<organism evidence="2 3">
    <name type="scientific">Cylindrotheca closterium</name>
    <dbReference type="NCBI Taxonomy" id="2856"/>
    <lineage>
        <taxon>Eukaryota</taxon>
        <taxon>Sar</taxon>
        <taxon>Stramenopiles</taxon>
        <taxon>Ochrophyta</taxon>
        <taxon>Bacillariophyta</taxon>
        <taxon>Bacillariophyceae</taxon>
        <taxon>Bacillariophycidae</taxon>
        <taxon>Bacillariales</taxon>
        <taxon>Bacillariaceae</taxon>
        <taxon>Cylindrotheca</taxon>
    </lineage>
</organism>
<name>A0AAD2FNM4_9STRA</name>
<evidence type="ECO:0000313" key="2">
    <source>
        <dbReference type="EMBL" id="CAJ1947012.1"/>
    </source>
</evidence>
<feature type="region of interest" description="Disordered" evidence="1">
    <location>
        <begin position="243"/>
        <end position="280"/>
    </location>
</feature>
<accession>A0AAD2FNM4</accession>
<feature type="compositionally biased region" description="Basic residues" evidence="1">
    <location>
        <begin position="243"/>
        <end position="252"/>
    </location>
</feature>
<feature type="compositionally biased region" description="Polar residues" evidence="1">
    <location>
        <begin position="356"/>
        <end position="371"/>
    </location>
</feature>
<proteinExistence type="predicted"/>
<protein>
    <recommendedName>
        <fullName evidence="4">CCHC-type domain-containing protein</fullName>
    </recommendedName>
</protein>